<feature type="region of interest" description="Disordered" evidence="1">
    <location>
        <begin position="133"/>
        <end position="155"/>
    </location>
</feature>
<evidence type="ECO:0000256" key="1">
    <source>
        <dbReference type="SAM" id="MobiDB-lite"/>
    </source>
</evidence>
<sequence>MFHFKSHQVVKSQPIENLEALRLVPTTASLQAVTALERCKDPVAQVAPEFCHSASERLEPVKGSTLPQTDISQRLFERYSFHGFRRFLMPKKGYQKKQTWSFRKKVGEHQSDSELYSLEMMQAKKGVILDSQEVDTEAGESNASKEVKTSAKGLNSSKTVMETKYRKALHHLRHPFSRSCDSAKLDEIMYTGM</sequence>
<name>A0A448X7N4_9PLAT</name>
<evidence type="ECO:0000313" key="3">
    <source>
        <dbReference type="Proteomes" id="UP000784294"/>
    </source>
</evidence>
<gene>
    <name evidence="2" type="ORF">PXEA_LOCUS23630</name>
</gene>
<protein>
    <submittedName>
        <fullName evidence="2">Uncharacterized protein</fullName>
    </submittedName>
</protein>
<dbReference type="EMBL" id="CAAALY010110206">
    <property type="protein sequence ID" value="VEL30190.1"/>
    <property type="molecule type" value="Genomic_DNA"/>
</dbReference>
<dbReference type="Proteomes" id="UP000784294">
    <property type="component" value="Unassembled WGS sequence"/>
</dbReference>
<comment type="caution">
    <text evidence="2">The sequence shown here is derived from an EMBL/GenBank/DDBJ whole genome shotgun (WGS) entry which is preliminary data.</text>
</comment>
<reference evidence="2" key="1">
    <citation type="submission" date="2018-11" db="EMBL/GenBank/DDBJ databases">
        <authorList>
            <consortium name="Pathogen Informatics"/>
        </authorList>
    </citation>
    <scope>NUCLEOTIDE SEQUENCE</scope>
</reference>
<proteinExistence type="predicted"/>
<accession>A0A448X7N4</accession>
<organism evidence="2 3">
    <name type="scientific">Protopolystoma xenopodis</name>
    <dbReference type="NCBI Taxonomy" id="117903"/>
    <lineage>
        <taxon>Eukaryota</taxon>
        <taxon>Metazoa</taxon>
        <taxon>Spiralia</taxon>
        <taxon>Lophotrochozoa</taxon>
        <taxon>Platyhelminthes</taxon>
        <taxon>Monogenea</taxon>
        <taxon>Polyopisthocotylea</taxon>
        <taxon>Polystomatidea</taxon>
        <taxon>Polystomatidae</taxon>
        <taxon>Protopolystoma</taxon>
    </lineage>
</organism>
<keyword evidence="3" id="KW-1185">Reference proteome</keyword>
<dbReference type="AlphaFoldDB" id="A0A448X7N4"/>
<evidence type="ECO:0000313" key="2">
    <source>
        <dbReference type="EMBL" id="VEL30190.1"/>
    </source>
</evidence>